<sequence>MSLVRIGNNVFIGAKTTVLPNVKIGNNVVIGAGSIVTNDIPDNSLAVGNPARVIGSTDDYLKKEKDKMKSRMLFDESWTERGNISEEKKEEMIEKLKDGTGYVI</sequence>
<dbReference type="SUPFAM" id="SSF51161">
    <property type="entry name" value="Trimeric LpxA-like enzymes"/>
    <property type="match status" value="1"/>
</dbReference>
<dbReference type="PROSITE" id="PS00101">
    <property type="entry name" value="HEXAPEP_TRANSFERASES"/>
    <property type="match status" value="1"/>
</dbReference>
<dbReference type="InterPro" id="IPR011004">
    <property type="entry name" value="Trimer_LpxA-like_sf"/>
</dbReference>
<dbReference type="AlphaFoldDB" id="A0A9X7QM64"/>
<protein>
    <recommendedName>
        <fullName evidence="5">Acetyltransferase</fullName>
    </recommendedName>
</protein>
<gene>
    <name evidence="3" type="ORF">D0437_25330</name>
</gene>
<name>A0A9X7QM64_BACCE</name>
<evidence type="ECO:0000313" key="3">
    <source>
        <dbReference type="EMBL" id="QDZ76208.1"/>
    </source>
</evidence>
<proteinExistence type="predicted"/>
<organism evidence="3 4">
    <name type="scientific">Bacillus cereus</name>
    <dbReference type="NCBI Taxonomy" id="1396"/>
    <lineage>
        <taxon>Bacteria</taxon>
        <taxon>Bacillati</taxon>
        <taxon>Bacillota</taxon>
        <taxon>Bacilli</taxon>
        <taxon>Bacillales</taxon>
        <taxon>Bacillaceae</taxon>
        <taxon>Bacillus</taxon>
        <taxon>Bacillus cereus group</taxon>
    </lineage>
</organism>
<keyword evidence="2" id="KW-0677">Repeat</keyword>
<dbReference type="EMBL" id="CP031778">
    <property type="protein sequence ID" value="QDZ76208.1"/>
    <property type="molecule type" value="Genomic_DNA"/>
</dbReference>
<dbReference type="PANTHER" id="PTHR43300:SF11">
    <property type="entry name" value="ACETYLTRANSFERASE RV3034C-RELATED"/>
    <property type="match status" value="1"/>
</dbReference>
<keyword evidence="1" id="KW-0808">Transferase</keyword>
<dbReference type="GO" id="GO:0016740">
    <property type="term" value="F:transferase activity"/>
    <property type="evidence" value="ECO:0007669"/>
    <property type="project" value="UniProtKB-KW"/>
</dbReference>
<dbReference type="InterPro" id="IPR050179">
    <property type="entry name" value="Trans_hexapeptide_repeat"/>
</dbReference>
<dbReference type="Proteomes" id="UP000321735">
    <property type="component" value="Chromosome"/>
</dbReference>
<dbReference type="InterPro" id="IPR018357">
    <property type="entry name" value="Hexapep_transf_CS"/>
</dbReference>
<evidence type="ECO:0000313" key="4">
    <source>
        <dbReference type="Proteomes" id="UP000321735"/>
    </source>
</evidence>
<reference evidence="3 4" key="1">
    <citation type="journal article" date="2019" name="Ecotoxicol. Environ. Saf.">
        <title>Microbial characterization of heavy metal resistant bacterial strains isolated from an electroplating wastewater treatment plant.</title>
        <authorList>
            <person name="Cai X."/>
            <person name="Zheng X."/>
            <person name="Zhang D."/>
            <person name="Iqbal W."/>
            <person name="Liu C."/>
            <person name="Yang B."/>
            <person name="Zhao X."/>
            <person name="Lu X."/>
            <person name="Mao Y."/>
        </authorList>
    </citation>
    <scope>NUCLEOTIDE SEQUENCE [LARGE SCALE GENOMIC DNA]</scope>
    <source>
        <strain evidence="3 4">Co1-1</strain>
    </source>
</reference>
<dbReference type="InterPro" id="IPR001451">
    <property type="entry name" value="Hexapep"/>
</dbReference>
<dbReference type="PANTHER" id="PTHR43300">
    <property type="entry name" value="ACETYLTRANSFERASE"/>
    <property type="match status" value="1"/>
</dbReference>
<evidence type="ECO:0008006" key="5">
    <source>
        <dbReference type="Google" id="ProtNLM"/>
    </source>
</evidence>
<evidence type="ECO:0000256" key="2">
    <source>
        <dbReference type="ARBA" id="ARBA00022737"/>
    </source>
</evidence>
<evidence type="ECO:0000256" key="1">
    <source>
        <dbReference type="ARBA" id="ARBA00022679"/>
    </source>
</evidence>
<accession>A0A9X7QM64</accession>
<dbReference type="Gene3D" id="2.160.10.10">
    <property type="entry name" value="Hexapeptide repeat proteins"/>
    <property type="match status" value="1"/>
</dbReference>
<dbReference type="Pfam" id="PF00132">
    <property type="entry name" value="Hexapep"/>
    <property type="match status" value="1"/>
</dbReference>